<dbReference type="InterPro" id="IPR015915">
    <property type="entry name" value="Kelch-typ_b-propeller"/>
</dbReference>
<comment type="caution">
    <text evidence="5">The sequence shown here is derived from an EMBL/GenBank/DDBJ whole genome shotgun (WGS) entry which is preliminary data.</text>
</comment>
<dbReference type="Proteomes" id="UP000266861">
    <property type="component" value="Unassembled WGS sequence"/>
</dbReference>
<feature type="region of interest" description="Disordered" evidence="3">
    <location>
        <begin position="365"/>
        <end position="386"/>
    </location>
</feature>
<reference evidence="5 6" key="1">
    <citation type="submission" date="2018-08" db="EMBL/GenBank/DDBJ databases">
        <title>Genome and evolution of the arbuscular mycorrhizal fungus Diversispora epigaea (formerly Glomus versiforme) and its bacterial endosymbionts.</title>
        <authorList>
            <person name="Sun X."/>
            <person name="Fei Z."/>
            <person name="Harrison M."/>
        </authorList>
    </citation>
    <scope>NUCLEOTIDE SEQUENCE [LARGE SCALE GENOMIC DNA]</scope>
    <source>
        <strain evidence="5 6">IT104</strain>
    </source>
</reference>
<feature type="transmembrane region" description="Helical" evidence="4">
    <location>
        <begin position="391"/>
        <end position="413"/>
    </location>
</feature>
<organism evidence="5 6">
    <name type="scientific">Diversispora epigaea</name>
    <dbReference type="NCBI Taxonomy" id="1348612"/>
    <lineage>
        <taxon>Eukaryota</taxon>
        <taxon>Fungi</taxon>
        <taxon>Fungi incertae sedis</taxon>
        <taxon>Mucoromycota</taxon>
        <taxon>Glomeromycotina</taxon>
        <taxon>Glomeromycetes</taxon>
        <taxon>Diversisporales</taxon>
        <taxon>Diversisporaceae</taxon>
        <taxon>Diversispora</taxon>
    </lineage>
</organism>
<name>A0A397JQ47_9GLOM</name>
<evidence type="ECO:0000256" key="3">
    <source>
        <dbReference type="SAM" id="MobiDB-lite"/>
    </source>
</evidence>
<dbReference type="Gene3D" id="2.120.10.80">
    <property type="entry name" value="Kelch-type beta propeller"/>
    <property type="match status" value="2"/>
</dbReference>
<evidence type="ECO:0000256" key="1">
    <source>
        <dbReference type="ARBA" id="ARBA00022441"/>
    </source>
</evidence>
<keyword evidence="4" id="KW-0472">Membrane</keyword>
<evidence type="ECO:0000256" key="4">
    <source>
        <dbReference type="SAM" id="Phobius"/>
    </source>
</evidence>
<evidence type="ECO:0008006" key="7">
    <source>
        <dbReference type="Google" id="ProtNLM"/>
    </source>
</evidence>
<dbReference type="PANTHER" id="PTHR46093">
    <property type="entry name" value="ACYL-COA-BINDING DOMAIN-CONTAINING PROTEIN 5"/>
    <property type="match status" value="1"/>
</dbReference>
<evidence type="ECO:0000313" key="6">
    <source>
        <dbReference type="Proteomes" id="UP000266861"/>
    </source>
</evidence>
<keyword evidence="4" id="KW-0812">Transmembrane</keyword>
<dbReference type="OrthoDB" id="432528at2759"/>
<proteinExistence type="predicted"/>
<keyword evidence="2" id="KW-0677">Repeat</keyword>
<dbReference type="SUPFAM" id="SSF117281">
    <property type="entry name" value="Kelch motif"/>
    <property type="match status" value="1"/>
</dbReference>
<gene>
    <name evidence="5" type="ORF">Glove_13g200</name>
</gene>
<protein>
    <recommendedName>
        <fullName evidence="7">Galactose oxidase</fullName>
    </recommendedName>
</protein>
<dbReference type="Pfam" id="PF24681">
    <property type="entry name" value="Kelch_KLHDC2_KLHL20_DRC7"/>
    <property type="match status" value="2"/>
</dbReference>
<dbReference type="AlphaFoldDB" id="A0A397JQ47"/>
<accession>A0A397JQ47</accession>
<evidence type="ECO:0000256" key="2">
    <source>
        <dbReference type="ARBA" id="ARBA00022737"/>
    </source>
</evidence>
<dbReference type="PANTHER" id="PTHR46093:SF18">
    <property type="entry name" value="FIBRONECTIN TYPE-III DOMAIN-CONTAINING PROTEIN"/>
    <property type="match status" value="1"/>
</dbReference>
<sequence length="445" mass="49853">MHFLYDLFKFIFYIIFLINSILCYDPPQRIYHNSVIINDRLVIIAGVKDSIQSAELFYLDLLNSFDTSNILWNLIHNGDLPIYTHGSTAIVSLDNSTIFLIGGYIKNKTTSELNYSKQVYTYNYNASNWTTPLITGDSIPERQQMTGVISTSGTIYIFGGFNVTNATTRAGKTYNDMNILDTFSFTWKNLSITNNIPLPGSDYSACILPNGIIVYIGGQEEISYDKPSYLLGMKKIKLFDTKKDEWSSMEATGDDVDPRWIFSSVLTPDGRIIVFGGCAFNFTGVNPNLAVLDTTKNPYEWSIPSISKDNSPQSLYGHSANLYYNYMIITFGYNIENKTFNSQVYLYDIANNTWITRFDPPPPSNSTLYPTSTPLPSLTPTSSPTPSRKPLLIGLGIGIGVIVLICIGIFIFYKRDKILRIDGNASGRIHNDRILRIAGTSGDDD</sequence>
<keyword evidence="1" id="KW-0880">Kelch repeat</keyword>
<keyword evidence="4" id="KW-1133">Transmembrane helix</keyword>
<keyword evidence="6" id="KW-1185">Reference proteome</keyword>
<evidence type="ECO:0000313" key="5">
    <source>
        <dbReference type="EMBL" id="RHZ89482.1"/>
    </source>
</evidence>
<dbReference type="EMBL" id="PQFF01000011">
    <property type="protein sequence ID" value="RHZ89482.1"/>
    <property type="molecule type" value="Genomic_DNA"/>
</dbReference>